<evidence type="ECO:0000313" key="7">
    <source>
        <dbReference type="EMBL" id="KAJ8601995.1"/>
    </source>
</evidence>
<reference evidence="7" key="1">
    <citation type="submission" date="2023-01" db="EMBL/GenBank/DDBJ databases">
        <title>Metagenome sequencing of chrysophaentin producing Chrysophaeum taylorii.</title>
        <authorList>
            <person name="Davison J."/>
            <person name="Bewley C."/>
        </authorList>
    </citation>
    <scope>NUCLEOTIDE SEQUENCE</scope>
    <source>
        <strain evidence="7">NIES-1699</strain>
    </source>
</reference>
<organism evidence="7 8">
    <name type="scientific">Chrysophaeum taylorii</name>
    <dbReference type="NCBI Taxonomy" id="2483200"/>
    <lineage>
        <taxon>Eukaryota</taxon>
        <taxon>Sar</taxon>
        <taxon>Stramenopiles</taxon>
        <taxon>Ochrophyta</taxon>
        <taxon>Pelagophyceae</taxon>
        <taxon>Pelagomonadales</taxon>
        <taxon>Pelagomonadaceae</taxon>
        <taxon>Chrysophaeum</taxon>
    </lineage>
</organism>
<name>A0AAD7XN63_9STRA</name>
<feature type="transmembrane region" description="Helical" evidence="5">
    <location>
        <begin position="43"/>
        <end position="64"/>
    </location>
</feature>
<dbReference type="InterPro" id="IPR050186">
    <property type="entry name" value="TPT_transporter"/>
</dbReference>
<protein>
    <recommendedName>
        <fullName evidence="6">Sugar phosphate transporter domain-containing protein</fullName>
    </recommendedName>
</protein>
<comment type="subcellular location">
    <subcellularLocation>
        <location evidence="1">Membrane</location>
        <topology evidence="1">Multi-pass membrane protein</topology>
    </subcellularLocation>
</comment>
<keyword evidence="3 5" id="KW-1133">Transmembrane helix</keyword>
<dbReference type="Pfam" id="PF03151">
    <property type="entry name" value="TPT"/>
    <property type="match status" value="1"/>
</dbReference>
<feature type="transmembrane region" description="Helical" evidence="5">
    <location>
        <begin position="155"/>
        <end position="175"/>
    </location>
</feature>
<evidence type="ECO:0000259" key="6">
    <source>
        <dbReference type="Pfam" id="PF03151"/>
    </source>
</evidence>
<sequence>MEKGKASQASPRRVVFLVMMYAVCSSSLSIVNKWAIMALPFPSIVTACQFFTTAASVFAFGKIGFLDVEELQQEKLLRMAPINLIFYLAIFTNGKVLQYSTVETFIAFRSLTPLLVSALDTLLRGEPRPSLRTMLTLLAIAAGAGSYAYDDANFSPLGYAWAVAYLIIIVTEMVYAKHITSTINLSTWGLVLYQNTIALALFPLASLATGEIAQIFRLLSGAETAKFAHVTCFALVPLLTSCILGVGISFAGWGARSSISATQFTVLGVACKLATVGINLVVWHHHAPLLAQVSIVMCIVASVLYQQSAKRDKEYVKLHKPPKQSLSDTSSGP</sequence>
<feature type="domain" description="Sugar phosphate transporter" evidence="6">
    <location>
        <begin position="14"/>
        <end position="294"/>
    </location>
</feature>
<keyword evidence="8" id="KW-1185">Reference proteome</keyword>
<dbReference type="EMBL" id="JAQMWT010000391">
    <property type="protein sequence ID" value="KAJ8601995.1"/>
    <property type="molecule type" value="Genomic_DNA"/>
</dbReference>
<evidence type="ECO:0000256" key="3">
    <source>
        <dbReference type="ARBA" id="ARBA00022989"/>
    </source>
</evidence>
<evidence type="ECO:0000313" key="8">
    <source>
        <dbReference type="Proteomes" id="UP001230188"/>
    </source>
</evidence>
<evidence type="ECO:0000256" key="5">
    <source>
        <dbReference type="SAM" id="Phobius"/>
    </source>
</evidence>
<dbReference type="AlphaFoldDB" id="A0AAD7XN63"/>
<comment type="caution">
    <text evidence="7">The sequence shown here is derived from an EMBL/GenBank/DDBJ whole genome shotgun (WGS) entry which is preliminary data.</text>
</comment>
<feature type="transmembrane region" description="Helical" evidence="5">
    <location>
        <begin position="12"/>
        <end position="31"/>
    </location>
</feature>
<feature type="transmembrane region" description="Helical" evidence="5">
    <location>
        <begin position="289"/>
        <end position="305"/>
    </location>
</feature>
<dbReference type="Proteomes" id="UP001230188">
    <property type="component" value="Unassembled WGS sequence"/>
</dbReference>
<feature type="transmembrane region" description="Helical" evidence="5">
    <location>
        <begin position="227"/>
        <end position="252"/>
    </location>
</feature>
<evidence type="ECO:0000256" key="2">
    <source>
        <dbReference type="ARBA" id="ARBA00022692"/>
    </source>
</evidence>
<dbReference type="PANTHER" id="PTHR11132">
    <property type="entry name" value="SOLUTE CARRIER FAMILY 35"/>
    <property type="match status" value="1"/>
</dbReference>
<feature type="transmembrane region" description="Helical" evidence="5">
    <location>
        <begin position="187"/>
        <end position="207"/>
    </location>
</feature>
<keyword evidence="2 5" id="KW-0812">Transmembrane</keyword>
<evidence type="ECO:0000256" key="1">
    <source>
        <dbReference type="ARBA" id="ARBA00004141"/>
    </source>
</evidence>
<evidence type="ECO:0000256" key="4">
    <source>
        <dbReference type="ARBA" id="ARBA00023136"/>
    </source>
</evidence>
<gene>
    <name evidence="7" type="ORF">CTAYLR_002739</name>
</gene>
<dbReference type="InterPro" id="IPR004853">
    <property type="entry name" value="Sugar_P_trans_dom"/>
</dbReference>
<dbReference type="GO" id="GO:0016020">
    <property type="term" value="C:membrane"/>
    <property type="evidence" value="ECO:0007669"/>
    <property type="project" value="UniProtKB-SubCell"/>
</dbReference>
<keyword evidence="4 5" id="KW-0472">Membrane</keyword>
<feature type="transmembrane region" description="Helical" evidence="5">
    <location>
        <begin position="264"/>
        <end position="283"/>
    </location>
</feature>
<accession>A0AAD7XN63</accession>
<proteinExistence type="predicted"/>